<dbReference type="Proteomes" id="UP001186944">
    <property type="component" value="Unassembled WGS sequence"/>
</dbReference>
<feature type="compositionally biased region" description="Basic and acidic residues" evidence="1">
    <location>
        <begin position="107"/>
        <end position="117"/>
    </location>
</feature>
<gene>
    <name evidence="2" type="ORF">FSP39_006147</name>
</gene>
<reference evidence="2" key="1">
    <citation type="submission" date="2019-08" db="EMBL/GenBank/DDBJ databases">
        <title>The improved chromosome-level genome for the pearl oyster Pinctada fucata martensii using PacBio sequencing and Hi-C.</title>
        <authorList>
            <person name="Zheng Z."/>
        </authorList>
    </citation>
    <scope>NUCLEOTIDE SEQUENCE</scope>
    <source>
        <strain evidence="2">ZZ-2019</strain>
        <tissue evidence="2">Adductor muscle</tissue>
    </source>
</reference>
<sequence>MIELYKITSRKYDTSAGDFLKMRDETVLRKGGRGNSKKILTQRANLEVRRNSFCLRSAAIWNSLPEDVISAKTLNTFKNRLDKYWEGQEVKFDNYRASITTGSHKFKLQDESSKEDLTEPALENNAK</sequence>
<proteinExistence type="predicted"/>
<keyword evidence="3" id="KW-1185">Reference proteome</keyword>
<accession>A0AA88XLE0</accession>
<feature type="region of interest" description="Disordered" evidence="1">
    <location>
        <begin position="105"/>
        <end position="127"/>
    </location>
</feature>
<dbReference type="EMBL" id="VSWD01000011">
    <property type="protein sequence ID" value="KAK3087457.1"/>
    <property type="molecule type" value="Genomic_DNA"/>
</dbReference>
<evidence type="ECO:0000256" key="1">
    <source>
        <dbReference type="SAM" id="MobiDB-lite"/>
    </source>
</evidence>
<organism evidence="2 3">
    <name type="scientific">Pinctada imbricata</name>
    <name type="common">Atlantic pearl-oyster</name>
    <name type="synonym">Pinctada martensii</name>
    <dbReference type="NCBI Taxonomy" id="66713"/>
    <lineage>
        <taxon>Eukaryota</taxon>
        <taxon>Metazoa</taxon>
        <taxon>Spiralia</taxon>
        <taxon>Lophotrochozoa</taxon>
        <taxon>Mollusca</taxon>
        <taxon>Bivalvia</taxon>
        <taxon>Autobranchia</taxon>
        <taxon>Pteriomorphia</taxon>
        <taxon>Pterioida</taxon>
        <taxon>Pterioidea</taxon>
        <taxon>Pteriidae</taxon>
        <taxon>Pinctada</taxon>
    </lineage>
</organism>
<dbReference type="AlphaFoldDB" id="A0AA88XLE0"/>
<name>A0AA88XLE0_PINIB</name>
<protein>
    <submittedName>
        <fullName evidence="2">Uncharacterized protein</fullName>
    </submittedName>
</protein>
<evidence type="ECO:0000313" key="3">
    <source>
        <dbReference type="Proteomes" id="UP001186944"/>
    </source>
</evidence>
<comment type="caution">
    <text evidence="2">The sequence shown here is derived from an EMBL/GenBank/DDBJ whole genome shotgun (WGS) entry which is preliminary data.</text>
</comment>
<evidence type="ECO:0000313" key="2">
    <source>
        <dbReference type="EMBL" id="KAK3087457.1"/>
    </source>
</evidence>